<reference evidence="2 3" key="1">
    <citation type="submission" date="2018-09" db="EMBL/GenBank/DDBJ databases">
        <authorList>
            <person name="Zhu H."/>
        </authorList>
    </citation>
    <scope>NUCLEOTIDE SEQUENCE [LARGE SCALE GENOMIC DNA]</scope>
    <source>
        <strain evidence="2 3">K2R01-6</strain>
    </source>
</reference>
<feature type="region of interest" description="Disordered" evidence="1">
    <location>
        <begin position="24"/>
        <end position="44"/>
    </location>
</feature>
<feature type="compositionally biased region" description="Low complexity" evidence="1">
    <location>
        <begin position="27"/>
        <end position="41"/>
    </location>
</feature>
<protein>
    <recommendedName>
        <fullName evidence="4">Lipoprotein</fullName>
    </recommendedName>
</protein>
<dbReference type="RefSeq" id="WP_119763522.1">
    <property type="nucleotide sequence ID" value="NZ_QYUM01000003.1"/>
</dbReference>
<comment type="caution">
    <text evidence="2">The sequence shown here is derived from an EMBL/GenBank/DDBJ whole genome shotgun (WGS) entry which is preliminary data.</text>
</comment>
<evidence type="ECO:0000313" key="2">
    <source>
        <dbReference type="EMBL" id="RJF91415.1"/>
    </source>
</evidence>
<dbReference type="PROSITE" id="PS51257">
    <property type="entry name" value="PROKAR_LIPOPROTEIN"/>
    <property type="match status" value="1"/>
</dbReference>
<evidence type="ECO:0000313" key="3">
    <source>
        <dbReference type="Proteomes" id="UP000286100"/>
    </source>
</evidence>
<sequence>MKRISVALATLALLSACQKSEPSQNDAAANVSPPAANATVAPTPPGLPPADANLRFIGVWAAEPGLCQEGAWRFSERDLATAGEVSCDFDRINPVPGGYDIAAMCTAEGDETKNTLRVRFAESVHAMRLEADRVLQPVSLIYCGPAPG</sequence>
<name>A0A418WN33_9SPHN</name>
<gene>
    <name evidence="2" type="ORF">D3876_15075</name>
</gene>
<accession>A0A418WN33</accession>
<dbReference type="OrthoDB" id="7595923at2"/>
<evidence type="ECO:0000256" key="1">
    <source>
        <dbReference type="SAM" id="MobiDB-lite"/>
    </source>
</evidence>
<evidence type="ECO:0008006" key="4">
    <source>
        <dbReference type="Google" id="ProtNLM"/>
    </source>
</evidence>
<organism evidence="2 3">
    <name type="scientific">Sphingomonas cavernae</name>
    <dbReference type="NCBI Taxonomy" id="2320861"/>
    <lineage>
        <taxon>Bacteria</taxon>
        <taxon>Pseudomonadati</taxon>
        <taxon>Pseudomonadota</taxon>
        <taxon>Alphaproteobacteria</taxon>
        <taxon>Sphingomonadales</taxon>
        <taxon>Sphingomonadaceae</taxon>
        <taxon>Sphingomonas</taxon>
    </lineage>
</organism>
<dbReference type="Proteomes" id="UP000286100">
    <property type="component" value="Unassembled WGS sequence"/>
</dbReference>
<dbReference type="AlphaFoldDB" id="A0A418WN33"/>
<dbReference type="EMBL" id="QYUM01000003">
    <property type="protein sequence ID" value="RJF91415.1"/>
    <property type="molecule type" value="Genomic_DNA"/>
</dbReference>
<keyword evidence="3" id="KW-1185">Reference proteome</keyword>
<proteinExistence type="predicted"/>